<evidence type="ECO:0000313" key="15">
    <source>
        <dbReference type="Proteomes" id="UP000799302"/>
    </source>
</evidence>
<keyword evidence="6" id="KW-0862">Zinc</keyword>
<evidence type="ECO:0000256" key="8">
    <source>
        <dbReference type="ARBA" id="ARBA00023125"/>
    </source>
</evidence>
<evidence type="ECO:0000256" key="7">
    <source>
        <dbReference type="ARBA" id="ARBA00023015"/>
    </source>
</evidence>
<reference evidence="14" key="1">
    <citation type="journal article" date="2020" name="Stud. Mycol.">
        <title>101 Dothideomycetes genomes: a test case for predicting lifestyles and emergence of pathogens.</title>
        <authorList>
            <person name="Haridas S."/>
            <person name="Albert R."/>
            <person name="Binder M."/>
            <person name="Bloem J."/>
            <person name="Labutti K."/>
            <person name="Salamov A."/>
            <person name="Andreopoulos B."/>
            <person name="Baker S."/>
            <person name="Barry K."/>
            <person name="Bills G."/>
            <person name="Bluhm B."/>
            <person name="Cannon C."/>
            <person name="Castanera R."/>
            <person name="Culley D."/>
            <person name="Daum C."/>
            <person name="Ezra D."/>
            <person name="Gonzalez J."/>
            <person name="Henrissat B."/>
            <person name="Kuo A."/>
            <person name="Liang C."/>
            <person name="Lipzen A."/>
            <person name="Lutzoni F."/>
            <person name="Magnuson J."/>
            <person name="Mondo S."/>
            <person name="Nolan M."/>
            <person name="Ohm R."/>
            <person name="Pangilinan J."/>
            <person name="Park H.-J."/>
            <person name="Ramirez L."/>
            <person name="Alfaro M."/>
            <person name="Sun H."/>
            <person name="Tritt A."/>
            <person name="Yoshinaga Y."/>
            <person name="Zwiers L.-H."/>
            <person name="Turgeon B."/>
            <person name="Goodwin S."/>
            <person name="Spatafora J."/>
            <person name="Crous P."/>
            <person name="Grigoriev I."/>
        </authorList>
    </citation>
    <scope>NUCLEOTIDE SEQUENCE</scope>
    <source>
        <strain evidence="14">CBS 115976</strain>
    </source>
</reference>
<feature type="region of interest" description="Disordered" evidence="12">
    <location>
        <begin position="1"/>
        <end position="102"/>
    </location>
</feature>
<evidence type="ECO:0000256" key="11">
    <source>
        <dbReference type="PROSITE-ProRule" id="PRU00042"/>
    </source>
</evidence>
<name>A0A6A6U218_9PEZI</name>
<keyword evidence="3" id="KW-0479">Metal-binding</keyword>
<comment type="subcellular location">
    <subcellularLocation>
        <location evidence="1">Nucleus</location>
    </subcellularLocation>
</comment>
<keyword evidence="7" id="KW-0805">Transcription regulation</keyword>
<feature type="compositionally biased region" description="Low complexity" evidence="12">
    <location>
        <begin position="386"/>
        <end position="401"/>
    </location>
</feature>
<gene>
    <name evidence="14" type="ORF">BT63DRAFT_416569</name>
</gene>
<feature type="compositionally biased region" description="Polar residues" evidence="12">
    <location>
        <begin position="228"/>
        <end position="241"/>
    </location>
</feature>
<evidence type="ECO:0000313" key="14">
    <source>
        <dbReference type="EMBL" id="KAF2666162.1"/>
    </source>
</evidence>
<feature type="compositionally biased region" description="Low complexity" evidence="12">
    <location>
        <begin position="185"/>
        <end position="197"/>
    </location>
</feature>
<comment type="similarity">
    <text evidence="2">Belongs to the krueppel C2H2-type zinc-finger protein family.</text>
</comment>
<evidence type="ECO:0000256" key="6">
    <source>
        <dbReference type="ARBA" id="ARBA00022833"/>
    </source>
</evidence>
<feature type="compositionally biased region" description="Polar residues" evidence="12">
    <location>
        <begin position="25"/>
        <end position="46"/>
    </location>
</feature>
<evidence type="ECO:0000259" key="13">
    <source>
        <dbReference type="PROSITE" id="PS50157"/>
    </source>
</evidence>
<evidence type="ECO:0000256" key="5">
    <source>
        <dbReference type="ARBA" id="ARBA00022771"/>
    </source>
</evidence>
<dbReference type="EMBL" id="MU004239">
    <property type="protein sequence ID" value="KAF2666162.1"/>
    <property type="molecule type" value="Genomic_DNA"/>
</dbReference>
<feature type="compositionally biased region" description="Polar residues" evidence="12">
    <location>
        <begin position="402"/>
        <end position="414"/>
    </location>
</feature>
<dbReference type="Proteomes" id="UP000799302">
    <property type="component" value="Unassembled WGS sequence"/>
</dbReference>
<keyword evidence="15" id="KW-1185">Reference proteome</keyword>
<keyword evidence="10" id="KW-0539">Nucleus</keyword>
<dbReference type="PROSITE" id="PS50157">
    <property type="entry name" value="ZINC_FINGER_C2H2_2"/>
    <property type="match status" value="2"/>
</dbReference>
<sequence length="425" mass="45058">MGGPGFASRRPNASSLPTFELPQPHSGQSKYQYTISASQGSQTPGSLASVGNLLTPPSTIGGEVSPSPTSNVNTTSGPPPPLYSNGGYSSWSPSPSQHNHQQAYYTHSGQNQQFQHSRVPYSPANTNVRVRPHSPQSTEGAPMQSHYDHQIFSSGPMTPASMTTMAPHSQAPSHHHMQQAIMSSASVSSAGSNPSPVHAQEAFRPPPTPTYYSQQSTPQHSPFPFSTGPGQPQMTLSSTGPMVNRPHMSPATTGPMPSLPAPAVQSPAAMQGRFASYGPVMSNIHNPNGQPMLVGALPHGMVANFNSGHAANMQTMYGPPTPQSQPQNDRPFKCDQCPQSFNRNHDLKRHKRIHLAVKPFPCGYCEKSFSRKDALKRHMLVKGCGNKAAAAEGAASKDSASVEASSPDTKTAAPSESDDAKPQSS</sequence>
<feature type="compositionally biased region" description="Low complexity" evidence="12">
    <location>
        <begin position="64"/>
        <end position="76"/>
    </location>
</feature>
<organism evidence="14 15">
    <name type="scientific">Microthyrium microscopicum</name>
    <dbReference type="NCBI Taxonomy" id="703497"/>
    <lineage>
        <taxon>Eukaryota</taxon>
        <taxon>Fungi</taxon>
        <taxon>Dikarya</taxon>
        <taxon>Ascomycota</taxon>
        <taxon>Pezizomycotina</taxon>
        <taxon>Dothideomycetes</taxon>
        <taxon>Dothideomycetes incertae sedis</taxon>
        <taxon>Microthyriales</taxon>
        <taxon>Microthyriaceae</taxon>
        <taxon>Microthyrium</taxon>
    </lineage>
</organism>
<dbReference type="FunFam" id="3.30.160.60:FF:000100">
    <property type="entry name" value="Zinc finger 45-like"/>
    <property type="match status" value="1"/>
</dbReference>
<dbReference type="PANTHER" id="PTHR24394:SF44">
    <property type="entry name" value="ZINC FINGER PROTEIN 271-LIKE"/>
    <property type="match status" value="1"/>
</dbReference>
<feature type="region of interest" description="Disordered" evidence="12">
    <location>
        <begin position="185"/>
        <end position="264"/>
    </location>
</feature>
<feature type="region of interest" description="Disordered" evidence="12">
    <location>
        <begin position="386"/>
        <end position="425"/>
    </location>
</feature>
<evidence type="ECO:0000256" key="9">
    <source>
        <dbReference type="ARBA" id="ARBA00023163"/>
    </source>
</evidence>
<feature type="domain" description="C2H2-type" evidence="13">
    <location>
        <begin position="332"/>
        <end position="359"/>
    </location>
</feature>
<keyword evidence="9" id="KW-0804">Transcription</keyword>
<dbReference type="GO" id="GO:0000981">
    <property type="term" value="F:DNA-binding transcription factor activity, RNA polymerase II-specific"/>
    <property type="evidence" value="ECO:0007669"/>
    <property type="project" value="TreeGrafter"/>
</dbReference>
<dbReference type="InterPro" id="IPR013087">
    <property type="entry name" value="Znf_C2H2_type"/>
</dbReference>
<protein>
    <recommendedName>
        <fullName evidence="13">C2H2-type domain-containing protein</fullName>
    </recommendedName>
</protein>
<dbReference type="PANTHER" id="PTHR24394">
    <property type="entry name" value="ZINC FINGER PROTEIN"/>
    <property type="match status" value="1"/>
</dbReference>
<dbReference type="AlphaFoldDB" id="A0A6A6U218"/>
<dbReference type="GO" id="GO:0003677">
    <property type="term" value="F:DNA binding"/>
    <property type="evidence" value="ECO:0007669"/>
    <property type="project" value="UniProtKB-KW"/>
</dbReference>
<feature type="compositionally biased region" description="Polar residues" evidence="12">
    <location>
        <begin position="86"/>
        <end position="102"/>
    </location>
</feature>
<evidence type="ECO:0000256" key="4">
    <source>
        <dbReference type="ARBA" id="ARBA00022737"/>
    </source>
</evidence>
<evidence type="ECO:0000256" key="2">
    <source>
        <dbReference type="ARBA" id="ARBA00006991"/>
    </source>
</evidence>
<evidence type="ECO:0000256" key="3">
    <source>
        <dbReference type="ARBA" id="ARBA00022723"/>
    </source>
</evidence>
<feature type="compositionally biased region" description="Polar residues" evidence="12">
    <location>
        <begin position="210"/>
        <end position="220"/>
    </location>
</feature>
<dbReference type="GO" id="GO:0005634">
    <property type="term" value="C:nucleus"/>
    <property type="evidence" value="ECO:0007669"/>
    <property type="project" value="UniProtKB-SubCell"/>
</dbReference>
<dbReference type="Pfam" id="PF00096">
    <property type="entry name" value="zf-C2H2"/>
    <property type="match status" value="2"/>
</dbReference>
<dbReference type="SUPFAM" id="SSF57667">
    <property type="entry name" value="beta-beta-alpha zinc fingers"/>
    <property type="match status" value="1"/>
</dbReference>
<evidence type="ECO:0000256" key="12">
    <source>
        <dbReference type="SAM" id="MobiDB-lite"/>
    </source>
</evidence>
<evidence type="ECO:0000256" key="1">
    <source>
        <dbReference type="ARBA" id="ARBA00004123"/>
    </source>
</evidence>
<dbReference type="GO" id="GO:0008270">
    <property type="term" value="F:zinc ion binding"/>
    <property type="evidence" value="ECO:0007669"/>
    <property type="project" value="UniProtKB-KW"/>
</dbReference>
<dbReference type="InterPro" id="IPR036236">
    <property type="entry name" value="Znf_C2H2_sf"/>
</dbReference>
<dbReference type="FunFam" id="3.30.160.60:FF:001156">
    <property type="entry name" value="Zinc finger protein 407"/>
    <property type="match status" value="1"/>
</dbReference>
<dbReference type="Gene3D" id="3.30.160.60">
    <property type="entry name" value="Classic Zinc Finger"/>
    <property type="match status" value="2"/>
</dbReference>
<keyword evidence="5 11" id="KW-0863">Zinc-finger</keyword>
<keyword evidence="8" id="KW-0238">DNA-binding</keyword>
<keyword evidence="4" id="KW-0677">Repeat</keyword>
<dbReference type="PROSITE" id="PS00028">
    <property type="entry name" value="ZINC_FINGER_C2H2_1"/>
    <property type="match status" value="1"/>
</dbReference>
<accession>A0A6A6U218</accession>
<evidence type="ECO:0000256" key="10">
    <source>
        <dbReference type="ARBA" id="ARBA00023242"/>
    </source>
</evidence>
<dbReference type="OrthoDB" id="8922241at2759"/>
<proteinExistence type="inferred from homology"/>
<feature type="domain" description="C2H2-type" evidence="13">
    <location>
        <begin position="360"/>
        <end position="388"/>
    </location>
</feature>
<dbReference type="SMART" id="SM00355">
    <property type="entry name" value="ZnF_C2H2"/>
    <property type="match status" value="2"/>
</dbReference>